<accession>A0A0B6CWA3</accession>
<dbReference type="SUPFAM" id="SSF48452">
    <property type="entry name" value="TPR-like"/>
    <property type="match status" value="1"/>
</dbReference>
<dbReference type="SMART" id="SM00028">
    <property type="entry name" value="TPR"/>
    <property type="match status" value="3"/>
</dbReference>
<dbReference type="NCBIfam" id="NF047558">
    <property type="entry name" value="TPR_END_plus"/>
    <property type="match status" value="1"/>
</dbReference>
<dbReference type="OrthoDB" id="9816036at2"/>
<dbReference type="SMART" id="SM00901">
    <property type="entry name" value="FRG"/>
    <property type="match status" value="1"/>
</dbReference>
<sequence length="377" mass="43747">MSDNINKFILELLNESSNGNYIFRGENMKYNVPCCSSLYRKCEQYISNGFKEVLPQIQLQMLDKAKRYYSNSESDIKVLSDLQHYGAKTNLIDFTKNILIALFFACNDIKASEDKDGIIYFLDYKKIGRLQSFQNINSMQGVYSFEAPINTRALFQSSIFVISSTGFLDEKLYKTIIIPNEIKKDILSFLRKNFNIHTNTIYDDIHGFIANQENSLSTFLFYEGMNFLESKDYEKAIIKLEKVIELDEMAKDECSMRIGYCYLELKDYLKAMASLEQASEQRVDTLSLKAIVNAYLGNYDACNDNITRVRENKNINTYAKYNIACALAILKRKEEALELLEEVLKDNYAIEHIQNDADWDNYKVDSDFQNLISKYTK</sequence>
<evidence type="ECO:0000313" key="3">
    <source>
        <dbReference type="EMBL" id="AJI53125.1"/>
    </source>
</evidence>
<dbReference type="KEGG" id="fpz:LA55_1177"/>
<dbReference type="RefSeq" id="WP_044526313.1">
    <property type="nucleotide sequence ID" value="NZ_CP009440.1"/>
</dbReference>
<dbReference type="InterPro" id="IPR014966">
    <property type="entry name" value="FRG-dom"/>
</dbReference>
<dbReference type="Gene3D" id="1.25.40.10">
    <property type="entry name" value="Tetratricopeptide repeat domain"/>
    <property type="match status" value="1"/>
</dbReference>
<keyword evidence="1" id="KW-0802">TPR repeat</keyword>
<protein>
    <submittedName>
        <fullName evidence="3">Tetratricopeptide repeat family protein</fullName>
    </submittedName>
</protein>
<evidence type="ECO:0000259" key="2">
    <source>
        <dbReference type="SMART" id="SM00901"/>
    </source>
</evidence>
<evidence type="ECO:0000313" key="4">
    <source>
        <dbReference type="Proteomes" id="UP000031830"/>
    </source>
</evidence>
<dbReference type="Proteomes" id="UP000031830">
    <property type="component" value="Chromosome"/>
</dbReference>
<organism evidence="3 4">
    <name type="scientific">Francisella philomiragia</name>
    <dbReference type="NCBI Taxonomy" id="28110"/>
    <lineage>
        <taxon>Bacteria</taxon>
        <taxon>Pseudomonadati</taxon>
        <taxon>Pseudomonadota</taxon>
        <taxon>Gammaproteobacteria</taxon>
        <taxon>Thiotrichales</taxon>
        <taxon>Francisellaceae</taxon>
        <taxon>Francisella</taxon>
    </lineage>
</organism>
<name>A0A0B6CWA3_9GAMM</name>
<dbReference type="AlphaFoldDB" id="A0A0B6CWA3"/>
<feature type="domain" description="FRG" evidence="2">
    <location>
        <begin position="17"/>
        <end position="120"/>
    </location>
</feature>
<dbReference type="EMBL" id="CP009440">
    <property type="protein sequence ID" value="AJI53125.1"/>
    <property type="molecule type" value="Genomic_DNA"/>
</dbReference>
<dbReference type="InterPro" id="IPR019734">
    <property type="entry name" value="TPR_rpt"/>
</dbReference>
<proteinExistence type="predicted"/>
<dbReference type="InterPro" id="IPR011990">
    <property type="entry name" value="TPR-like_helical_dom_sf"/>
</dbReference>
<evidence type="ECO:0000256" key="1">
    <source>
        <dbReference type="PROSITE-ProRule" id="PRU00339"/>
    </source>
</evidence>
<dbReference type="PROSITE" id="PS50005">
    <property type="entry name" value="TPR"/>
    <property type="match status" value="1"/>
</dbReference>
<gene>
    <name evidence="3" type="ORF">LA55_1177</name>
</gene>
<reference evidence="3 4" key="1">
    <citation type="journal article" date="2015" name="Genome Announc.">
        <title>Genome sequencing of 18 francisella strains to aid in assay development and testing.</title>
        <authorList>
            <person name="Johnson S.L."/>
            <person name="Daligault H.E."/>
            <person name="Davenport K.W."/>
            <person name="Coyne S.R."/>
            <person name="Frey K.G."/>
            <person name="Koroleva G.I."/>
            <person name="Broomall S.M."/>
            <person name="Bishop-Lilly K.A."/>
            <person name="Bruce D.C."/>
            <person name="Chertkov O."/>
            <person name="Freitas T."/>
            <person name="Jaissle J."/>
            <person name="Ladner J.T."/>
            <person name="Rosenzweig C.N."/>
            <person name="Gibbons H.S."/>
            <person name="Palacios G.F."/>
            <person name="Redden C.L."/>
            <person name="Xu Y."/>
            <person name="Minogue T.D."/>
            <person name="Chain P.S."/>
        </authorList>
    </citation>
    <scope>NUCLEOTIDE SEQUENCE [LARGE SCALE GENOMIC DNA]</scope>
    <source>
        <strain evidence="3 4">GA01-2794</strain>
    </source>
</reference>
<dbReference type="Pfam" id="PF08867">
    <property type="entry name" value="FRG"/>
    <property type="match status" value="1"/>
</dbReference>
<dbReference type="Pfam" id="PF13181">
    <property type="entry name" value="TPR_8"/>
    <property type="match status" value="2"/>
</dbReference>
<feature type="repeat" description="TPR" evidence="1">
    <location>
        <begin position="217"/>
        <end position="250"/>
    </location>
</feature>